<organism evidence="2 3">
    <name type="scientific">Babesia bigemina</name>
    <dbReference type="NCBI Taxonomy" id="5866"/>
    <lineage>
        <taxon>Eukaryota</taxon>
        <taxon>Sar</taxon>
        <taxon>Alveolata</taxon>
        <taxon>Apicomplexa</taxon>
        <taxon>Aconoidasida</taxon>
        <taxon>Piroplasmida</taxon>
        <taxon>Babesiidae</taxon>
        <taxon>Babesia</taxon>
    </lineage>
</organism>
<keyword evidence="1" id="KW-0732">Signal</keyword>
<feature type="chain" id="PRO_5001595580" evidence="1">
    <location>
        <begin position="24"/>
        <end position="133"/>
    </location>
</feature>
<accession>A0A061D8Y9</accession>
<dbReference type="KEGG" id="bbig:BBBOND_0303410"/>
<dbReference type="VEuPathDB" id="PiroplasmaDB:BBBOND_0303410"/>
<dbReference type="RefSeq" id="XP_012768623.1">
    <property type="nucleotide sequence ID" value="XM_012913169.1"/>
</dbReference>
<proteinExistence type="predicted"/>
<reference evidence="3" key="1">
    <citation type="journal article" date="2014" name="Nucleic Acids Res.">
        <title>The evolutionary dynamics of variant antigen genes in Babesia reveal a history of genomic innovation underlying host-parasite interaction.</title>
        <authorList>
            <person name="Jackson A.P."/>
            <person name="Otto T.D."/>
            <person name="Darby A."/>
            <person name="Ramaprasad A."/>
            <person name="Xia D."/>
            <person name="Echaide I.E."/>
            <person name="Farber M."/>
            <person name="Gahlot S."/>
            <person name="Gamble J."/>
            <person name="Gupta D."/>
            <person name="Gupta Y."/>
            <person name="Jackson L."/>
            <person name="Malandrin L."/>
            <person name="Malas T.B."/>
            <person name="Moussa E."/>
            <person name="Nair M."/>
            <person name="Reid A.J."/>
            <person name="Sanders M."/>
            <person name="Sharma J."/>
            <person name="Tracey A."/>
            <person name="Quail M.A."/>
            <person name="Weir W."/>
            <person name="Wastling J.M."/>
            <person name="Hall N."/>
            <person name="Willadsen P."/>
            <person name="Lingelbach K."/>
            <person name="Shiels B."/>
            <person name="Tait A."/>
            <person name="Berriman M."/>
            <person name="Allred D.R."/>
            <person name="Pain A."/>
        </authorList>
    </citation>
    <scope>NUCLEOTIDE SEQUENCE [LARGE SCALE GENOMIC DNA]</scope>
    <source>
        <strain evidence="3">Bond</strain>
    </source>
</reference>
<evidence type="ECO:0000313" key="3">
    <source>
        <dbReference type="Proteomes" id="UP000033188"/>
    </source>
</evidence>
<dbReference type="Proteomes" id="UP000033188">
    <property type="component" value="Chromosome 3"/>
</dbReference>
<feature type="signal peptide" evidence="1">
    <location>
        <begin position="1"/>
        <end position="23"/>
    </location>
</feature>
<evidence type="ECO:0000313" key="2">
    <source>
        <dbReference type="EMBL" id="CDR96437.1"/>
    </source>
</evidence>
<dbReference type="EMBL" id="LK391709">
    <property type="protein sequence ID" value="CDR96437.1"/>
    <property type="molecule type" value="Genomic_DNA"/>
</dbReference>
<sequence length="133" mass="15037">MAKMWTAIFLMIASMFSTEFGAAKLPLRFGLHELGKFRPLRETFILVEHMSTEGGFLKANKPYLAPLPFVANAGKDDGEKHITPCWLVVGQKCAIGPPMMDLVEARMNLLRQIIRPSEHMPFTVSQINKLFYP</sequence>
<dbReference type="AlphaFoldDB" id="A0A061D8Y9"/>
<keyword evidence="3" id="KW-1185">Reference proteome</keyword>
<dbReference type="GeneID" id="24564978"/>
<evidence type="ECO:0000256" key="1">
    <source>
        <dbReference type="SAM" id="SignalP"/>
    </source>
</evidence>
<name>A0A061D8Y9_BABBI</name>
<gene>
    <name evidence="2" type="ORF">BBBOND_0303410</name>
</gene>
<protein>
    <submittedName>
        <fullName evidence="2">Uncharacterized protein</fullName>
    </submittedName>
</protein>